<sequence>MPKARNPYKQRVRDLHLVSVYCDQVMLRKLRREAAARRRKLGPTIAEILLEHFERKRTEAQVESGEVAAPVS</sequence>
<evidence type="ECO:0000313" key="1">
    <source>
        <dbReference type="EMBL" id="MBA0083941.1"/>
    </source>
</evidence>
<dbReference type="AlphaFoldDB" id="A0A7V8SVJ7"/>
<evidence type="ECO:0008006" key="3">
    <source>
        <dbReference type="Google" id="ProtNLM"/>
    </source>
</evidence>
<name>A0A7V8SVJ7_9BACT</name>
<dbReference type="Proteomes" id="UP000567293">
    <property type="component" value="Unassembled WGS sequence"/>
</dbReference>
<keyword evidence="2" id="KW-1185">Reference proteome</keyword>
<gene>
    <name evidence="1" type="ORF">HRJ53_03000</name>
</gene>
<dbReference type="EMBL" id="JACDQQ010000298">
    <property type="protein sequence ID" value="MBA0083941.1"/>
    <property type="molecule type" value="Genomic_DNA"/>
</dbReference>
<evidence type="ECO:0000313" key="2">
    <source>
        <dbReference type="Proteomes" id="UP000567293"/>
    </source>
</evidence>
<protein>
    <recommendedName>
        <fullName evidence="3">Ribbon-helix-helix protein CopG domain-containing protein</fullName>
    </recommendedName>
</protein>
<accession>A0A7V8SVJ7</accession>
<proteinExistence type="predicted"/>
<organism evidence="1 2">
    <name type="scientific">Candidatus Acidiferrum panamense</name>
    <dbReference type="NCBI Taxonomy" id="2741543"/>
    <lineage>
        <taxon>Bacteria</taxon>
        <taxon>Pseudomonadati</taxon>
        <taxon>Acidobacteriota</taxon>
        <taxon>Terriglobia</taxon>
        <taxon>Candidatus Acidiferrales</taxon>
        <taxon>Candidatus Acidiferrum</taxon>
    </lineage>
</organism>
<reference evidence="1" key="1">
    <citation type="submission" date="2020-06" db="EMBL/GenBank/DDBJ databases">
        <title>Legume-microbial interactions unlock mineral nutrients during tropical forest succession.</title>
        <authorList>
            <person name="Epihov D.Z."/>
        </authorList>
    </citation>
    <scope>NUCLEOTIDE SEQUENCE [LARGE SCALE GENOMIC DNA]</scope>
    <source>
        <strain evidence="1">Pan2503</strain>
    </source>
</reference>
<comment type="caution">
    <text evidence="1">The sequence shown here is derived from an EMBL/GenBank/DDBJ whole genome shotgun (WGS) entry which is preliminary data.</text>
</comment>